<keyword evidence="7 9" id="KW-0129">CBS domain</keyword>
<feature type="compositionally biased region" description="Polar residues" evidence="11">
    <location>
        <begin position="351"/>
        <end position="362"/>
    </location>
</feature>
<dbReference type="Pfam" id="PF00571">
    <property type="entry name" value="CBS"/>
    <property type="match status" value="2"/>
</dbReference>
<feature type="compositionally biased region" description="Acidic residues" evidence="11">
    <location>
        <begin position="465"/>
        <end position="502"/>
    </location>
</feature>
<dbReference type="AlphaFoldDB" id="A0A852X7S5"/>
<dbReference type="InterPro" id="IPR051676">
    <property type="entry name" value="UPF0053_domain"/>
</dbReference>
<feature type="transmembrane region" description="Helical" evidence="12">
    <location>
        <begin position="144"/>
        <end position="162"/>
    </location>
</feature>
<dbReference type="GO" id="GO:0005886">
    <property type="term" value="C:plasma membrane"/>
    <property type="evidence" value="ECO:0007669"/>
    <property type="project" value="UniProtKB-SubCell"/>
</dbReference>
<dbReference type="InterPro" id="IPR046342">
    <property type="entry name" value="CBS_dom_sf"/>
</dbReference>
<dbReference type="PANTHER" id="PTHR43099">
    <property type="entry name" value="UPF0053 PROTEIN YRKA"/>
    <property type="match status" value="1"/>
</dbReference>
<evidence type="ECO:0000313" key="15">
    <source>
        <dbReference type="EMBL" id="NYG36823.1"/>
    </source>
</evidence>
<keyword evidence="6 10" id="KW-1133">Transmembrane helix</keyword>
<dbReference type="InterPro" id="IPR002550">
    <property type="entry name" value="CNNM"/>
</dbReference>
<dbReference type="Proteomes" id="UP000592181">
    <property type="component" value="Unassembled WGS sequence"/>
</dbReference>
<dbReference type="EMBL" id="JACBZX010000001">
    <property type="protein sequence ID" value="NYG36823.1"/>
    <property type="molecule type" value="Genomic_DNA"/>
</dbReference>
<dbReference type="Gene3D" id="3.10.580.10">
    <property type="entry name" value="CBS-domain"/>
    <property type="match status" value="1"/>
</dbReference>
<keyword evidence="16" id="KW-1185">Reference proteome</keyword>
<feature type="domain" description="CBS" evidence="13">
    <location>
        <begin position="287"/>
        <end position="347"/>
    </location>
</feature>
<evidence type="ECO:0000313" key="16">
    <source>
        <dbReference type="Proteomes" id="UP000592181"/>
    </source>
</evidence>
<dbReference type="SUPFAM" id="SSF54631">
    <property type="entry name" value="CBS-domain pair"/>
    <property type="match status" value="1"/>
</dbReference>
<dbReference type="GO" id="GO:0050660">
    <property type="term" value="F:flavin adenine dinucleotide binding"/>
    <property type="evidence" value="ECO:0007669"/>
    <property type="project" value="InterPro"/>
</dbReference>
<evidence type="ECO:0000256" key="9">
    <source>
        <dbReference type="PROSITE-ProRule" id="PRU00703"/>
    </source>
</evidence>
<evidence type="ECO:0000256" key="11">
    <source>
        <dbReference type="SAM" id="MobiDB-lite"/>
    </source>
</evidence>
<dbReference type="CDD" id="cd04590">
    <property type="entry name" value="CBS_pair_CorC_HlyC_assoc"/>
    <property type="match status" value="1"/>
</dbReference>
<evidence type="ECO:0000256" key="12">
    <source>
        <dbReference type="SAM" id="Phobius"/>
    </source>
</evidence>
<feature type="transmembrane region" description="Helical" evidence="12">
    <location>
        <begin position="63"/>
        <end position="83"/>
    </location>
</feature>
<dbReference type="InterPro" id="IPR016169">
    <property type="entry name" value="FAD-bd_PCMH_sub2"/>
</dbReference>
<comment type="caution">
    <text evidence="15">The sequence shown here is derived from an EMBL/GenBank/DDBJ whole genome shotgun (WGS) entry which is preliminary data.</text>
</comment>
<comment type="similarity">
    <text evidence="2">Belongs to the UPF0053 family.</text>
</comment>
<dbReference type="Pfam" id="PF03471">
    <property type="entry name" value="CorC_HlyC"/>
    <property type="match status" value="1"/>
</dbReference>
<feature type="transmembrane region" description="Helical" evidence="12">
    <location>
        <begin position="6"/>
        <end position="27"/>
    </location>
</feature>
<feature type="transmembrane region" description="Helical" evidence="12">
    <location>
        <begin position="103"/>
        <end position="124"/>
    </location>
</feature>
<dbReference type="SMART" id="SM01091">
    <property type="entry name" value="CorC_HlyC"/>
    <property type="match status" value="1"/>
</dbReference>
<reference evidence="15 16" key="1">
    <citation type="submission" date="2020-07" db="EMBL/GenBank/DDBJ databases">
        <title>Sequencing the genomes of 1000 actinobacteria strains.</title>
        <authorList>
            <person name="Klenk H.-P."/>
        </authorList>
    </citation>
    <scope>NUCLEOTIDE SEQUENCE [LARGE SCALE GENOMIC DNA]</scope>
    <source>
        <strain evidence="15 16">DSM 24723</strain>
    </source>
</reference>
<evidence type="ECO:0000256" key="4">
    <source>
        <dbReference type="ARBA" id="ARBA00022692"/>
    </source>
</evidence>
<accession>A0A852X7S5</accession>
<sequence>MTGAILGLLLGVVLILAIIAANGYFVAQEFAYMSVDRARLAAKAQAGDAAAQRALDVTRRTSFMLSGAQLGITVTGLLIGYVAEPLIGEGLGTLLDGAGVPAAVSISIGTVTALLLATVVQMIFGELYPKNLAIANPEPLARRLARSTTAYLTVFGWLIVFFDKAANGLLRLVRIEPVHDVDSTATAEDLERIVADSRESGDLPDDLSVLIDRILDFPERDVEHAMIPRSQVGAVRTSTTLAELREHMASEHTRYPVVSDADEPVGVVHLMDLLRTDLPAEAVVEQLMREPVVVPTLMPLPTALQELTTSRRELACVVDEYGGFAGVLTMEDLAEEVIGEITDEHDEPEPTVQSEGESTWQVPGSLPVDEGERMIGHALPEGDYETLAGLVIASHGELPEVGESVTVELPIDPRDFSLDEPVRRTLTVEVLEVARHVPERLRVHLEEVVGESVADDRDGERDAPDETEPTDPPDETEPTDPPDETEEPDEAVQPEQTEEETR</sequence>
<feature type="region of interest" description="Disordered" evidence="11">
    <location>
        <begin position="344"/>
        <end position="363"/>
    </location>
</feature>
<evidence type="ECO:0000256" key="3">
    <source>
        <dbReference type="ARBA" id="ARBA00022475"/>
    </source>
</evidence>
<dbReference type="PANTHER" id="PTHR43099:SF6">
    <property type="entry name" value="UPF0053 PROTEIN RV1842C"/>
    <property type="match status" value="1"/>
</dbReference>
<name>A0A852X7S5_9MICO</name>
<keyword evidence="3" id="KW-1003">Cell membrane</keyword>
<dbReference type="InterPro" id="IPR000644">
    <property type="entry name" value="CBS_dom"/>
</dbReference>
<evidence type="ECO:0000259" key="13">
    <source>
        <dbReference type="PROSITE" id="PS51371"/>
    </source>
</evidence>
<dbReference type="RefSeq" id="WP_179462272.1">
    <property type="nucleotide sequence ID" value="NZ_JACBZX010000001.1"/>
</dbReference>
<evidence type="ECO:0000256" key="8">
    <source>
        <dbReference type="ARBA" id="ARBA00023136"/>
    </source>
</evidence>
<organism evidence="15 16">
    <name type="scientific">Janibacter alkaliphilus</name>
    <dbReference type="NCBI Taxonomy" id="1069963"/>
    <lineage>
        <taxon>Bacteria</taxon>
        <taxon>Bacillati</taxon>
        <taxon>Actinomycetota</taxon>
        <taxon>Actinomycetes</taxon>
        <taxon>Micrococcales</taxon>
        <taxon>Intrasporangiaceae</taxon>
        <taxon>Janibacter</taxon>
    </lineage>
</organism>
<protein>
    <submittedName>
        <fullName evidence="15">CBS domain containing-hemolysin-like protein</fullName>
    </submittedName>
</protein>
<gene>
    <name evidence="15" type="ORF">BJY28_001292</name>
</gene>
<evidence type="ECO:0000256" key="5">
    <source>
        <dbReference type="ARBA" id="ARBA00022737"/>
    </source>
</evidence>
<feature type="compositionally biased region" description="Basic and acidic residues" evidence="11">
    <location>
        <begin position="454"/>
        <end position="464"/>
    </location>
</feature>
<keyword evidence="8 10" id="KW-0472">Membrane</keyword>
<dbReference type="SUPFAM" id="SSF56176">
    <property type="entry name" value="FAD-binding/transporter-associated domain-like"/>
    <property type="match status" value="1"/>
</dbReference>
<proteinExistence type="inferred from homology"/>
<dbReference type="InterPro" id="IPR044751">
    <property type="entry name" value="Ion_transp-like_CBS"/>
</dbReference>
<evidence type="ECO:0000256" key="10">
    <source>
        <dbReference type="PROSITE-ProRule" id="PRU01193"/>
    </source>
</evidence>
<keyword evidence="4 10" id="KW-0812">Transmembrane</keyword>
<dbReference type="PROSITE" id="PS51846">
    <property type="entry name" value="CNNM"/>
    <property type="match status" value="1"/>
</dbReference>
<dbReference type="Gene3D" id="3.30.465.10">
    <property type="match status" value="1"/>
</dbReference>
<evidence type="ECO:0000256" key="7">
    <source>
        <dbReference type="ARBA" id="ARBA00023122"/>
    </source>
</evidence>
<feature type="domain" description="CBS" evidence="13">
    <location>
        <begin position="226"/>
        <end position="283"/>
    </location>
</feature>
<dbReference type="Pfam" id="PF01595">
    <property type="entry name" value="CNNM"/>
    <property type="match status" value="1"/>
</dbReference>
<comment type="subcellular location">
    <subcellularLocation>
        <location evidence="1">Cell membrane</location>
        <topology evidence="1">Multi-pass membrane protein</topology>
    </subcellularLocation>
</comment>
<evidence type="ECO:0000256" key="2">
    <source>
        <dbReference type="ARBA" id="ARBA00006337"/>
    </source>
</evidence>
<evidence type="ECO:0000256" key="1">
    <source>
        <dbReference type="ARBA" id="ARBA00004651"/>
    </source>
</evidence>
<dbReference type="InterPro" id="IPR036318">
    <property type="entry name" value="FAD-bd_PCMH-like_sf"/>
</dbReference>
<dbReference type="InterPro" id="IPR005170">
    <property type="entry name" value="Transptr-assoc_dom"/>
</dbReference>
<evidence type="ECO:0000259" key="14">
    <source>
        <dbReference type="PROSITE" id="PS51846"/>
    </source>
</evidence>
<evidence type="ECO:0000256" key="6">
    <source>
        <dbReference type="ARBA" id="ARBA00022989"/>
    </source>
</evidence>
<keyword evidence="5" id="KW-0677">Repeat</keyword>
<dbReference type="PROSITE" id="PS51371">
    <property type="entry name" value="CBS"/>
    <property type="match status" value="2"/>
</dbReference>
<feature type="domain" description="CNNM transmembrane" evidence="14">
    <location>
        <begin position="4"/>
        <end position="207"/>
    </location>
</feature>
<feature type="region of interest" description="Disordered" evidence="11">
    <location>
        <begin position="448"/>
        <end position="502"/>
    </location>
</feature>